<comment type="subcellular location">
    <subcellularLocation>
        <location evidence="9">Cell inner membrane</location>
        <topology evidence="9">Single-pass membrane protein</topology>
    </subcellularLocation>
</comment>
<keyword evidence="5 9" id="KW-0448">Lipopolysaccharide biosynthesis</keyword>
<keyword evidence="1 9" id="KW-1003">Cell membrane</keyword>
<dbReference type="GO" id="GO:0008913">
    <property type="term" value="F:Kdo2-lipid IVA acyltransferase activity"/>
    <property type="evidence" value="ECO:0007669"/>
    <property type="project" value="UniProtKB-EC"/>
</dbReference>
<keyword evidence="2 9" id="KW-0997">Cell inner membrane</keyword>
<comment type="pathway">
    <text evidence="9">Bacterial outer membrane biogenesis; lipopolysaccharide biosynthesis.</text>
</comment>
<gene>
    <name evidence="9 10" type="primary">lpxL</name>
    <name evidence="10" type="ORF">HII17_11830</name>
</gene>
<dbReference type="PANTHER" id="PTHR30606:SF9">
    <property type="entry name" value="LIPID A BIOSYNTHESIS LAUROYLTRANSFERASE"/>
    <property type="match status" value="1"/>
</dbReference>
<dbReference type="InterPro" id="IPR011920">
    <property type="entry name" value="Lipid_A_LpxL_LpxP"/>
</dbReference>
<evidence type="ECO:0000313" key="11">
    <source>
        <dbReference type="Proteomes" id="UP000568664"/>
    </source>
</evidence>
<sequence>MSRKFRVSKNKVLQPNFKISFLLPKYWLTWIGVFILYSISWLPYRLQLGLGRLVGRLLYKIGGSRKKAAETNLKLCFPDMSAGERDRILIENFKNTGIALFETGMGWWWPDWRAKRKVKVVGLEHIKSAQQQGHGVLLLAMHYLTIEFCCRGIGYSNPMVVFYRPHNNELMEYFQFRGRGRSNKYMLGKRDIKGMIKALHEGETCVYLPDQDYGRNRSLFVPFFNVPDAASTTGTLIFARQPNVKSHMVIPTRNDDGSGYTIEIMPALENYPTDNDQNDVIRINQELEKAIMRKPEQYMWLHRRFKTRPNKSDPSLYK</sequence>
<dbReference type="GO" id="GO:0009103">
    <property type="term" value="P:lipopolysaccharide biosynthetic process"/>
    <property type="evidence" value="ECO:0007669"/>
    <property type="project" value="UniProtKB-UniRule"/>
</dbReference>
<comment type="function">
    <text evidence="9">Catalyzes the transfer of an acyl chain from an acyl-[acyl-carrier-protein] (ACP) to a Kdo(2)-lipid IV(A) to form a Kdo(2)-(acyl)-lipid IV(A).</text>
</comment>
<evidence type="ECO:0000256" key="4">
    <source>
        <dbReference type="ARBA" id="ARBA00022692"/>
    </source>
</evidence>
<evidence type="ECO:0000256" key="3">
    <source>
        <dbReference type="ARBA" id="ARBA00022679"/>
    </source>
</evidence>
<accession>A0A7Y0LCX3</accession>
<dbReference type="Pfam" id="PF03279">
    <property type="entry name" value="Lip_A_acyltrans"/>
    <property type="match status" value="1"/>
</dbReference>
<feature type="transmembrane region" description="Helical" evidence="9">
    <location>
        <begin position="21"/>
        <end position="44"/>
    </location>
</feature>
<dbReference type="EC" id="2.3.1.241" evidence="9"/>
<dbReference type="GO" id="GO:0009245">
    <property type="term" value="P:lipid A biosynthetic process"/>
    <property type="evidence" value="ECO:0007669"/>
    <property type="project" value="InterPro"/>
</dbReference>
<evidence type="ECO:0000256" key="1">
    <source>
        <dbReference type="ARBA" id="ARBA00022475"/>
    </source>
</evidence>
<comment type="pathway">
    <text evidence="9">Glycolipid biosynthesis; KDO(2)-lipid A biosynthesis; KDO(2)-lipid A from CMP-3-deoxy-D-manno-octulosonate and lipid IV(A): step 3/4.</text>
</comment>
<comment type="catalytic activity">
    <reaction evidence="9">
        <text>an alpha-Kdo-(2-&gt;4)-alpha-Kdo-(2-&gt;6)-lipid IVA + a fatty acyl-[ACP] = an alpha-Kdo-(2-&gt;4)-alpha-Kdo-(2-&gt;6)-(acyl)-lipid IVA + holo-[ACP]</text>
        <dbReference type="Rhea" id="RHEA:69396"/>
        <dbReference type="Rhea" id="RHEA-COMP:9685"/>
        <dbReference type="Rhea" id="RHEA-COMP:14125"/>
        <dbReference type="ChEBI" id="CHEBI:64479"/>
        <dbReference type="ChEBI" id="CHEBI:138651"/>
        <dbReference type="ChEBI" id="CHEBI:176429"/>
        <dbReference type="ChEBI" id="CHEBI:176430"/>
        <dbReference type="EC" id="2.3.1.241"/>
    </reaction>
</comment>
<protein>
    <recommendedName>
        <fullName evidence="9">Lipid A biosynthesis acyltransferase</fullName>
        <ecNumber evidence="9">2.3.1.241</ecNumber>
    </recommendedName>
    <alternativeName>
        <fullName evidence="9">Kdo(2)-lipid IV(A) acyltransferase</fullName>
    </alternativeName>
</protein>
<dbReference type="UniPathway" id="UPA00030"/>
<evidence type="ECO:0000256" key="2">
    <source>
        <dbReference type="ARBA" id="ARBA00022519"/>
    </source>
</evidence>
<keyword evidence="8 9" id="KW-0012">Acyltransferase</keyword>
<evidence type="ECO:0000313" key="10">
    <source>
        <dbReference type="EMBL" id="NMP32259.1"/>
    </source>
</evidence>
<comment type="caution">
    <text evidence="10">The sequence shown here is derived from an EMBL/GenBank/DDBJ whole genome shotgun (WGS) entry which is preliminary data.</text>
</comment>
<dbReference type="InterPro" id="IPR004960">
    <property type="entry name" value="LipA_acyltrans"/>
</dbReference>
<feature type="short sequence motif" description="HXXXXD motif" evidence="9">
    <location>
        <begin position="142"/>
        <end position="147"/>
    </location>
</feature>
<keyword evidence="3 9" id="KW-0808">Transferase</keyword>
<evidence type="ECO:0000256" key="8">
    <source>
        <dbReference type="ARBA" id="ARBA00023315"/>
    </source>
</evidence>
<proteinExistence type="inferred from homology"/>
<evidence type="ECO:0000256" key="5">
    <source>
        <dbReference type="ARBA" id="ARBA00022985"/>
    </source>
</evidence>
<organism evidence="10 11">
    <name type="scientific">Thalassotalea algicola</name>
    <dbReference type="NCBI Taxonomy" id="2716224"/>
    <lineage>
        <taxon>Bacteria</taxon>
        <taxon>Pseudomonadati</taxon>
        <taxon>Pseudomonadota</taxon>
        <taxon>Gammaproteobacteria</taxon>
        <taxon>Alteromonadales</taxon>
        <taxon>Colwelliaceae</taxon>
        <taxon>Thalassotalea</taxon>
    </lineage>
</organism>
<keyword evidence="11" id="KW-1185">Reference proteome</keyword>
<dbReference type="GO" id="GO:0036104">
    <property type="term" value="P:Kdo2-lipid A biosynthetic process"/>
    <property type="evidence" value="ECO:0007669"/>
    <property type="project" value="UniProtKB-UniRule"/>
</dbReference>
<dbReference type="PIRSF" id="PIRSF026649">
    <property type="entry name" value="MsbB"/>
    <property type="match status" value="1"/>
</dbReference>
<reference evidence="10 11" key="1">
    <citation type="submission" date="2020-04" db="EMBL/GenBank/DDBJ databases">
        <title>Thalassotalea sp. M1531, isolated from the surface of marine red alga.</title>
        <authorList>
            <person name="Pang L."/>
            <person name="Lu D.-C."/>
        </authorList>
    </citation>
    <scope>NUCLEOTIDE SEQUENCE [LARGE SCALE GENOMIC DNA]</scope>
    <source>
        <strain evidence="10 11">M1531</strain>
    </source>
</reference>
<dbReference type="GO" id="GO:0005886">
    <property type="term" value="C:plasma membrane"/>
    <property type="evidence" value="ECO:0007669"/>
    <property type="project" value="UniProtKB-SubCell"/>
</dbReference>
<keyword evidence="7 9" id="KW-0472">Membrane</keyword>
<name>A0A7Y0LCX3_9GAMM</name>
<dbReference type="UniPathway" id="UPA00360">
    <property type="reaction ID" value="UER00485"/>
</dbReference>
<dbReference type="PANTHER" id="PTHR30606">
    <property type="entry name" value="LIPID A BIOSYNTHESIS LAUROYL ACYLTRANSFERASE"/>
    <property type="match status" value="1"/>
</dbReference>
<dbReference type="HAMAP" id="MF_01942">
    <property type="entry name" value="Lipid_A_LpxL_LpxP"/>
    <property type="match status" value="1"/>
</dbReference>
<comment type="similarity">
    <text evidence="9">Belongs to the LpxL/LpxM/LpxP family.</text>
</comment>
<dbReference type="CDD" id="cd07984">
    <property type="entry name" value="LPLAT_LABLAT-like"/>
    <property type="match status" value="1"/>
</dbReference>
<keyword evidence="6 9" id="KW-1133">Transmembrane helix</keyword>
<dbReference type="EMBL" id="JABBXH010000003">
    <property type="protein sequence ID" value="NMP32259.1"/>
    <property type="molecule type" value="Genomic_DNA"/>
</dbReference>
<evidence type="ECO:0000256" key="9">
    <source>
        <dbReference type="HAMAP-Rule" id="MF_01942"/>
    </source>
</evidence>
<keyword evidence="4 9" id="KW-0812">Transmembrane</keyword>
<evidence type="ECO:0000256" key="7">
    <source>
        <dbReference type="ARBA" id="ARBA00023136"/>
    </source>
</evidence>
<dbReference type="Proteomes" id="UP000568664">
    <property type="component" value="Unassembled WGS sequence"/>
</dbReference>
<dbReference type="AlphaFoldDB" id="A0A7Y0LCX3"/>
<evidence type="ECO:0000256" key="6">
    <source>
        <dbReference type="ARBA" id="ARBA00022989"/>
    </source>
</evidence>
<dbReference type="NCBIfam" id="TIGR02207">
    <property type="entry name" value="lipid_A_htrB"/>
    <property type="match status" value="1"/>
</dbReference>